<organism evidence="5 6">
    <name type="scientific">Kribbella orskensis</name>
    <dbReference type="NCBI Taxonomy" id="2512216"/>
    <lineage>
        <taxon>Bacteria</taxon>
        <taxon>Bacillati</taxon>
        <taxon>Actinomycetota</taxon>
        <taxon>Actinomycetes</taxon>
        <taxon>Propionibacteriales</taxon>
        <taxon>Kribbellaceae</taxon>
        <taxon>Kribbella</taxon>
    </lineage>
</organism>
<evidence type="ECO:0000256" key="1">
    <source>
        <dbReference type="ARBA" id="ARBA00005695"/>
    </source>
</evidence>
<evidence type="ECO:0000313" key="6">
    <source>
        <dbReference type="Proteomes" id="UP000295818"/>
    </source>
</evidence>
<proteinExistence type="inferred from homology"/>
<dbReference type="Gene3D" id="3.40.190.10">
    <property type="entry name" value="Periplasmic binding protein-like II"/>
    <property type="match status" value="1"/>
</dbReference>
<dbReference type="PANTHER" id="PTHR30290:SF9">
    <property type="entry name" value="OLIGOPEPTIDE-BINDING PROTEIN APPA"/>
    <property type="match status" value="1"/>
</dbReference>
<sequence length="562" mass="59158">MDQQDLHLTSAAFGPALRRPLSRRRLLGLGGGLAAGLALAPLLSACGADDTASTASIGSSGGTLTMGINATPDTLDPGATGLALTLLISFALFDPLVYWLPDGKGGSAFHPGLAESWTISPDASVYTFKLRKGVTFHDGTAFTAAAVKATYDHVVDPKTKSKSGLGALGPYKETKILDDYTVQIVFTAPNASFLHQQAAGNFGISSPAALTKYGPTGFGNNPVGTGPFTFDSYQAGSQLTLLKNPKYSWGPKALGDGPAKLDKLVFRIVTDDSGRYNALQSGQLQIAMNLPPNNISAAQKSGKYQQLLVPSIGTPLGMPINVAKPPTDDPLVRQAILYAVDQDAMVKSVLYDVYKPAHNVLTPITPGFSESASKLYSHDPDKAAALLDRAGWSVGEGGTRTKNGQKLNLDIILFSGGGLELPTQFVVSELQKVGFSASTSVQPFATAQASFNSGAHNLGSFGYYGADPYLLNIWVNSNAIESGFNWSHYNNPGIDKLIATANATAADAARDGLYEQVGTKLMQDSMFLPLWDVAGAFTMSPKVKSLHQTLNGYLAFHSATVG</sequence>
<dbReference type="SUPFAM" id="SSF53850">
    <property type="entry name" value="Periplasmic binding protein-like II"/>
    <property type="match status" value="1"/>
</dbReference>
<keyword evidence="6" id="KW-1185">Reference proteome</keyword>
<dbReference type="InterPro" id="IPR000914">
    <property type="entry name" value="SBP_5_dom"/>
</dbReference>
<accession>A0ABY2BNF1</accession>
<dbReference type="PROSITE" id="PS51318">
    <property type="entry name" value="TAT"/>
    <property type="match status" value="1"/>
</dbReference>
<protein>
    <submittedName>
        <fullName evidence="5">Peptide/nickel transport system substrate-binding protein</fullName>
    </submittedName>
</protein>
<evidence type="ECO:0000259" key="4">
    <source>
        <dbReference type="Pfam" id="PF00496"/>
    </source>
</evidence>
<dbReference type="Pfam" id="PF00496">
    <property type="entry name" value="SBP_bac_5"/>
    <property type="match status" value="1"/>
</dbReference>
<dbReference type="Proteomes" id="UP000295818">
    <property type="component" value="Unassembled WGS sequence"/>
</dbReference>
<dbReference type="Gene3D" id="3.10.105.10">
    <property type="entry name" value="Dipeptide-binding Protein, Domain 3"/>
    <property type="match status" value="1"/>
</dbReference>
<feature type="domain" description="Solute-binding protein family 5" evidence="4">
    <location>
        <begin position="109"/>
        <end position="468"/>
    </location>
</feature>
<dbReference type="InterPro" id="IPR030678">
    <property type="entry name" value="Peptide/Ni-bd"/>
</dbReference>
<evidence type="ECO:0000313" key="5">
    <source>
        <dbReference type="EMBL" id="TCO25948.1"/>
    </source>
</evidence>
<dbReference type="PANTHER" id="PTHR30290">
    <property type="entry name" value="PERIPLASMIC BINDING COMPONENT OF ABC TRANSPORTER"/>
    <property type="match status" value="1"/>
</dbReference>
<keyword evidence="3" id="KW-0732">Signal</keyword>
<comment type="similarity">
    <text evidence="1">Belongs to the bacterial solute-binding protein 5 family.</text>
</comment>
<keyword evidence="2" id="KW-0813">Transport</keyword>
<evidence type="ECO:0000256" key="3">
    <source>
        <dbReference type="ARBA" id="ARBA00022729"/>
    </source>
</evidence>
<gene>
    <name evidence="5" type="ORF">EV644_104452</name>
</gene>
<reference evidence="5 6" key="1">
    <citation type="journal article" date="2015" name="Stand. Genomic Sci.">
        <title>Genomic Encyclopedia of Bacterial and Archaeal Type Strains, Phase III: the genomes of soil and plant-associated and newly described type strains.</title>
        <authorList>
            <person name="Whitman W.B."/>
            <person name="Woyke T."/>
            <person name="Klenk H.P."/>
            <person name="Zhou Y."/>
            <person name="Lilburn T.G."/>
            <person name="Beck B.J."/>
            <person name="De Vos P."/>
            <person name="Vandamme P."/>
            <person name="Eisen J.A."/>
            <person name="Garrity G."/>
            <person name="Hugenholtz P."/>
            <person name="Kyrpides N.C."/>
        </authorList>
    </citation>
    <scope>NUCLEOTIDE SEQUENCE [LARGE SCALE GENOMIC DNA]</scope>
    <source>
        <strain evidence="5 6">VKM Ac-2538</strain>
    </source>
</reference>
<name>A0ABY2BNF1_9ACTN</name>
<dbReference type="PIRSF" id="PIRSF002741">
    <property type="entry name" value="MppA"/>
    <property type="match status" value="1"/>
</dbReference>
<dbReference type="EMBL" id="SLWM01000004">
    <property type="protein sequence ID" value="TCO25948.1"/>
    <property type="molecule type" value="Genomic_DNA"/>
</dbReference>
<dbReference type="CDD" id="cd08492">
    <property type="entry name" value="PBP2_NikA_DppA_OppA_like_15"/>
    <property type="match status" value="1"/>
</dbReference>
<evidence type="ECO:0000256" key="2">
    <source>
        <dbReference type="ARBA" id="ARBA00022448"/>
    </source>
</evidence>
<comment type="caution">
    <text evidence="5">The sequence shown here is derived from an EMBL/GenBank/DDBJ whole genome shotgun (WGS) entry which is preliminary data.</text>
</comment>
<dbReference type="InterPro" id="IPR039424">
    <property type="entry name" value="SBP_5"/>
</dbReference>
<dbReference type="InterPro" id="IPR006311">
    <property type="entry name" value="TAT_signal"/>
</dbReference>
<dbReference type="RefSeq" id="WP_132188767.1">
    <property type="nucleotide sequence ID" value="NZ_SLWM01000004.1"/>
</dbReference>